<sequence length="734" mass="80128">MPSKVKNPLRREYFYYQDAATDTTSNSPTMTIDNDSFSSTRPHIMGHPGSRIFPVEVYARQQPPQPMHTGFAQLTSARSSISPQRGIAPDHRLHDKLILVETPDSSSAISLVGRLAVVRPDSDDVIVVETKKKTPDATGAQASVEAIYQVIGSRANAALSSPTASRRIHRAKLYSTGTNERPIAIPRSRISTLRPAHRRMPSSRVVQQQGPLYTETGALAARRPSTLLALTDGAEQQTDRTEPRDGVDVSESFCNDTGYDLVNAEIDSQFCRSFDMDMLPEAPERKVSHYNIGVKDVPRLSPTPSIAEPGNKESPPLALQPAALVEEARGRQRFVHRTLGVVSDDAQFAKPVIREKDIDFYIRMLTLRSTIRGPGSESLLLPPPQPRHVGFSYNSFATSTSTRSLPSSRAPTDAREEPLAAAEAVEDASGKSRADSGQASGSVYVDAVQSSCDIQAICSRCVFPSSRPHHCTWPKSAPAPSAASVENTAASGVRPRGRSIAAAVAGFVFEPDVQGKKQLASSRSTAFNSSGIVDSGYVASSARPLGTGRTVARISSTRSVRPMPEIHELRRRSLMQSLVTEKEEEEKHFAKPEVSVADDPCVCCAPSPRCWSVRDPSDSGRCWPLWRMPRFLKRSQRAAAGVRIDQQQNSTTAGQGRQASINRHSGVASRPPDQGSTGAWPSLTSSWGHIYHSHARTASTSRSTRVRDVLVYPFRLGYNCMLWWLAPCITEVRT</sequence>
<dbReference type="EMBL" id="JANBOH010000063">
    <property type="protein sequence ID" value="KAJ1646385.1"/>
    <property type="molecule type" value="Genomic_DNA"/>
</dbReference>
<feature type="region of interest" description="Disordered" evidence="1">
    <location>
        <begin position="397"/>
        <end position="439"/>
    </location>
</feature>
<name>A0A9W7XMN7_9FUNG</name>
<evidence type="ECO:0000256" key="1">
    <source>
        <dbReference type="SAM" id="MobiDB-lite"/>
    </source>
</evidence>
<proteinExistence type="predicted"/>
<dbReference type="AlphaFoldDB" id="A0A9W7XMN7"/>
<keyword evidence="3" id="KW-1185">Reference proteome</keyword>
<organism evidence="2 3">
    <name type="scientific">Coemansia asiatica</name>
    <dbReference type="NCBI Taxonomy" id="1052880"/>
    <lineage>
        <taxon>Eukaryota</taxon>
        <taxon>Fungi</taxon>
        <taxon>Fungi incertae sedis</taxon>
        <taxon>Zoopagomycota</taxon>
        <taxon>Kickxellomycotina</taxon>
        <taxon>Kickxellomycetes</taxon>
        <taxon>Kickxellales</taxon>
        <taxon>Kickxellaceae</taxon>
        <taxon>Coemansia</taxon>
    </lineage>
</organism>
<protein>
    <submittedName>
        <fullName evidence="2">Uncharacterized protein</fullName>
    </submittedName>
</protein>
<evidence type="ECO:0000313" key="2">
    <source>
        <dbReference type="EMBL" id="KAJ1646385.1"/>
    </source>
</evidence>
<comment type="caution">
    <text evidence="2">The sequence shown here is derived from an EMBL/GenBank/DDBJ whole genome shotgun (WGS) entry which is preliminary data.</text>
</comment>
<accession>A0A9W7XMN7</accession>
<reference evidence="2" key="1">
    <citation type="submission" date="2022-07" db="EMBL/GenBank/DDBJ databases">
        <title>Phylogenomic reconstructions and comparative analyses of Kickxellomycotina fungi.</title>
        <authorList>
            <person name="Reynolds N.K."/>
            <person name="Stajich J.E."/>
            <person name="Barry K."/>
            <person name="Grigoriev I.V."/>
            <person name="Crous P."/>
            <person name="Smith M.E."/>
        </authorList>
    </citation>
    <scope>NUCLEOTIDE SEQUENCE</scope>
    <source>
        <strain evidence="2">NBRC 105413</strain>
    </source>
</reference>
<feature type="compositionally biased region" description="Polar residues" evidence="1">
    <location>
        <begin position="645"/>
        <end position="663"/>
    </location>
</feature>
<evidence type="ECO:0000313" key="3">
    <source>
        <dbReference type="Proteomes" id="UP001145021"/>
    </source>
</evidence>
<dbReference type="Proteomes" id="UP001145021">
    <property type="component" value="Unassembled WGS sequence"/>
</dbReference>
<gene>
    <name evidence="2" type="ORF">LPJ64_002130</name>
</gene>
<feature type="region of interest" description="Disordered" evidence="1">
    <location>
        <begin position="639"/>
        <end position="679"/>
    </location>
</feature>
<feature type="compositionally biased region" description="Low complexity" evidence="1">
    <location>
        <begin position="397"/>
        <end position="411"/>
    </location>
</feature>